<keyword evidence="4" id="KW-0804">Transcription</keyword>
<protein>
    <recommendedName>
        <fullName evidence="7">Xylanolytic transcriptional activator regulatory domain-containing protein</fullName>
    </recommendedName>
</protein>
<organism evidence="8 9">
    <name type="scientific">Xylona heveae (strain CBS 132557 / TC161)</name>
    <dbReference type="NCBI Taxonomy" id="1328760"/>
    <lineage>
        <taxon>Eukaryota</taxon>
        <taxon>Fungi</taxon>
        <taxon>Dikarya</taxon>
        <taxon>Ascomycota</taxon>
        <taxon>Pezizomycotina</taxon>
        <taxon>Xylonomycetes</taxon>
        <taxon>Xylonales</taxon>
        <taxon>Xylonaceae</taxon>
        <taxon>Xylona</taxon>
    </lineage>
</organism>
<sequence length="651" mass="72409">MEYTFVAQPHARGVKRPKVESACEACKKRKKRCRHRTAPWQPISDLSENQERQISRSNDTQPQHDGPRDLPTLHTTDAESSISKSKRSGNRAIGLTEGPPARTRRFVGDLNPEAFLAQVGSGQPALDHDRDRVGIWVDSADEDDNSGEAEEPTPQVGLGKALRATDLRAQGETYEDVTPQKEDQNALLDIYFSSVHPILPIVDEVEFRKIYSAGKAPISLVQAMCLVSGKAERSRPYLRIRGESVALSYRTFAQRLYNSLSRHMEDGAKLDKVLLIQVCALCSLYSEGPNGLEESSMQLAKAIQYAHTIGIHLGRTQPEHQQEHLKHLFWSLWGLDRLNAGVNGRPVMLHERDIGLEMKPEPTSCGGAFQIWLQMVGLLDRIIGFYRPSADPAETGWEADFPSFEEIVDAAHGWRLGRGLLVSLEIFYHAIAILSHRSRMSDEGLLSKPSSTRQRLSLLQLVSLLEFHSCEDLVPLPFVPYAFSLALSVAYRQLRQARYTLHRERAIVAMRRCCQILTRLGRVWRTANAVAKIGAQALASLREASFDDGYLAMQPESTGSFNSRDMASVASEASAEKSRTSTVAESAPVLSSQEETSLNGIFSGQIEDIDALFGGILDLNLPSNLNDNFADHLSGYNDIFDDRTNLDQGFI</sequence>
<evidence type="ECO:0000256" key="5">
    <source>
        <dbReference type="ARBA" id="ARBA00023242"/>
    </source>
</evidence>
<dbReference type="GO" id="GO:0003677">
    <property type="term" value="F:DNA binding"/>
    <property type="evidence" value="ECO:0007669"/>
    <property type="project" value="UniProtKB-KW"/>
</dbReference>
<evidence type="ECO:0000256" key="6">
    <source>
        <dbReference type="SAM" id="MobiDB-lite"/>
    </source>
</evidence>
<evidence type="ECO:0000256" key="1">
    <source>
        <dbReference type="ARBA" id="ARBA00022833"/>
    </source>
</evidence>
<keyword evidence="5" id="KW-0539">Nucleus</keyword>
<dbReference type="InParanoid" id="A0A164ZV10"/>
<dbReference type="STRING" id="1328760.A0A164ZV10"/>
<dbReference type="GeneID" id="28901660"/>
<feature type="domain" description="Xylanolytic transcriptional activator regulatory" evidence="7">
    <location>
        <begin position="295"/>
        <end position="365"/>
    </location>
</feature>
<reference evidence="8 9" key="1">
    <citation type="journal article" date="2016" name="Fungal Biol.">
        <title>The genome of Xylona heveae provides a window into fungal endophytism.</title>
        <authorList>
            <person name="Gazis R."/>
            <person name="Kuo A."/>
            <person name="Riley R."/>
            <person name="LaButti K."/>
            <person name="Lipzen A."/>
            <person name="Lin J."/>
            <person name="Amirebrahimi M."/>
            <person name="Hesse C.N."/>
            <person name="Spatafora J.W."/>
            <person name="Henrissat B."/>
            <person name="Hainaut M."/>
            <person name="Grigoriev I.V."/>
            <person name="Hibbett D.S."/>
        </authorList>
    </citation>
    <scope>NUCLEOTIDE SEQUENCE [LARGE SCALE GENOMIC DNA]</scope>
    <source>
        <strain evidence="8 9">TC161</strain>
    </source>
</reference>
<dbReference type="RefSeq" id="XP_018185123.1">
    <property type="nucleotide sequence ID" value="XM_018336523.1"/>
</dbReference>
<proteinExistence type="predicted"/>
<dbReference type="AlphaFoldDB" id="A0A164ZV10"/>
<evidence type="ECO:0000313" key="8">
    <source>
        <dbReference type="EMBL" id="KZF19568.1"/>
    </source>
</evidence>
<dbReference type="GO" id="GO:0006351">
    <property type="term" value="P:DNA-templated transcription"/>
    <property type="evidence" value="ECO:0007669"/>
    <property type="project" value="InterPro"/>
</dbReference>
<evidence type="ECO:0000256" key="3">
    <source>
        <dbReference type="ARBA" id="ARBA00023125"/>
    </source>
</evidence>
<dbReference type="SMART" id="SM00906">
    <property type="entry name" value="Fungal_trans"/>
    <property type="match status" value="1"/>
</dbReference>
<evidence type="ECO:0000313" key="9">
    <source>
        <dbReference type="Proteomes" id="UP000076632"/>
    </source>
</evidence>
<keyword evidence="1" id="KW-0862">Zinc</keyword>
<dbReference type="Pfam" id="PF04082">
    <property type="entry name" value="Fungal_trans"/>
    <property type="match status" value="1"/>
</dbReference>
<dbReference type="CDD" id="cd12148">
    <property type="entry name" value="fungal_TF_MHR"/>
    <property type="match status" value="1"/>
</dbReference>
<feature type="compositionally biased region" description="Basic residues" evidence="6">
    <location>
        <begin position="27"/>
        <end position="37"/>
    </location>
</feature>
<feature type="region of interest" description="Disordered" evidence="6">
    <location>
        <begin position="1"/>
        <end position="105"/>
    </location>
</feature>
<dbReference type="GO" id="GO:0008270">
    <property type="term" value="F:zinc ion binding"/>
    <property type="evidence" value="ECO:0007669"/>
    <property type="project" value="InterPro"/>
</dbReference>
<gene>
    <name evidence="8" type="ORF">L228DRAFT_36294</name>
</gene>
<dbReference type="EMBL" id="KV407465">
    <property type="protein sequence ID" value="KZF19568.1"/>
    <property type="molecule type" value="Genomic_DNA"/>
</dbReference>
<keyword evidence="3" id="KW-0238">DNA-binding</keyword>
<dbReference type="Proteomes" id="UP000076632">
    <property type="component" value="Unassembled WGS sequence"/>
</dbReference>
<evidence type="ECO:0000256" key="2">
    <source>
        <dbReference type="ARBA" id="ARBA00023015"/>
    </source>
</evidence>
<keyword evidence="2" id="KW-0805">Transcription regulation</keyword>
<evidence type="ECO:0000256" key="4">
    <source>
        <dbReference type="ARBA" id="ARBA00023163"/>
    </source>
</evidence>
<dbReference type="InterPro" id="IPR052073">
    <property type="entry name" value="Amide_Lactam_Regulators"/>
</dbReference>
<dbReference type="OMA" id="DHTVGWE"/>
<keyword evidence="9" id="KW-1185">Reference proteome</keyword>
<feature type="compositionally biased region" description="Polar residues" evidence="6">
    <location>
        <begin position="73"/>
        <end position="83"/>
    </location>
</feature>
<name>A0A164ZV10_XYLHT</name>
<evidence type="ECO:0000259" key="7">
    <source>
        <dbReference type="SMART" id="SM00906"/>
    </source>
</evidence>
<dbReference type="OrthoDB" id="3990906at2759"/>
<dbReference type="PANTHER" id="PTHR47171">
    <property type="entry name" value="FARA-RELATED"/>
    <property type="match status" value="1"/>
</dbReference>
<dbReference type="InterPro" id="IPR007219">
    <property type="entry name" value="XnlR_reg_dom"/>
</dbReference>
<dbReference type="PANTHER" id="PTHR47171:SF6">
    <property type="entry name" value="SPECIFIC TRANSCRIPTION FACTOR, PUTATIVE (AFU_ORTHOLOGUE AFUA_2G06130)-RELATED"/>
    <property type="match status" value="1"/>
</dbReference>
<accession>A0A164ZV10</accession>